<keyword evidence="2" id="KW-0732">Signal</keyword>
<reference evidence="4" key="2">
    <citation type="journal article" date="2023" name="Int. J. Mol. Sci.">
        <title>De Novo Assembly and Annotation of 11 Diverse Shrub Willow (Salix) Genomes Reveals Novel Gene Organization in Sex-Linked Regions.</title>
        <authorList>
            <person name="Hyden B."/>
            <person name="Feng K."/>
            <person name="Yates T.B."/>
            <person name="Jawdy S."/>
            <person name="Cereghino C."/>
            <person name="Smart L.B."/>
            <person name="Muchero W."/>
        </authorList>
    </citation>
    <scope>NUCLEOTIDE SEQUENCE [LARGE SCALE GENOMIC DNA]</scope>
    <source>
        <tissue evidence="4">Shoot tip</tissue>
    </source>
</reference>
<gene>
    <name evidence="4" type="ORF">OIU85_028266</name>
</gene>
<dbReference type="Proteomes" id="UP001151529">
    <property type="component" value="Chromosome 4"/>
</dbReference>
<dbReference type="AlphaFoldDB" id="A0A9Q0TBR6"/>
<organism evidence="4 5">
    <name type="scientific">Salix viminalis</name>
    <name type="common">Common osier</name>
    <name type="synonym">Basket willow</name>
    <dbReference type="NCBI Taxonomy" id="40686"/>
    <lineage>
        <taxon>Eukaryota</taxon>
        <taxon>Viridiplantae</taxon>
        <taxon>Streptophyta</taxon>
        <taxon>Embryophyta</taxon>
        <taxon>Tracheophyta</taxon>
        <taxon>Spermatophyta</taxon>
        <taxon>Magnoliopsida</taxon>
        <taxon>eudicotyledons</taxon>
        <taxon>Gunneridae</taxon>
        <taxon>Pentapetalae</taxon>
        <taxon>rosids</taxon>
        <taxon>fabids</taxon>
        <taxon>Malpighiales</taxon>
        <taxon>Salicaceae</taxon>
        <taxon>Saliceae</taxon>
        <taxon>Salix</taxon>
    </lineage>
</organism>
<comment type="similarity">
    <text evidence="1">Belongs to the COBRA family.</text>
</comment>
<evidence type="ECO:0000256" key="3">
    <source>
        <dbReference type="ARBA" id="ARBA00023180"/>
    </source>
</evidence>
<keyword evidence="3" id="KW-0325">Glycoprotein</keyword>
<dbReference type="OrthoDB" id="1475163at2759"/>
<keyword evidence="5" id="KW-1185">Reference proteome</keyword>
<dbReference type="InterPro" id="IPR006918">
    <property type="entry name" value="COBRA_pln"/>
</dbReference>
<name>A0A9Q0TBR6_SALVM</name>
<dbReference type="Pfam" id="PF04833">
    <property type="entry name" value="COBRA"/>
    <property type="match status" value="1"/>
</dbReference>
<sequence>MPDAPPVNMSENCCPWAIDPLGSFSSFETTVVSLDGNSTVYPPANLTLLAPDPGYTCEHPGFRQNSTTFSFNSTLLPPVGFADEVALFWGLQDYSDELLQPDQRQLGSVSTGILFEKDSGMFILRNGWGLASKNIFRRRGVRNATFRHFPCSTKR</sequence>
<evidence type="ECO:0000313" key="4">
    <source>
        <dbReference type="EMBL" id="KAJ6707973.1"/>
    </source>
</evidence>
<evidence type="ECO:0000313" key="5">
    <source>
        <dbReference type="Proteomes" id="UP001151529"/>
    </source>
</evidence>
<accession>A0A9Q0TBR6</accession>
<proteinExistence type="inferred from homology"/>
<protein>
    <submittedName>
        <fullName evidence="4">COBRA-LIKE PROTEIN</fullName>
    </submittedName>
</protein>
<reference evidence="4" key="1">
    <citation type="submission" date="2022-11" db="EMBL/GenBank/DDBJ databases">
        <authorList>
            <person name="Hyden B.L."/>
            <person name="Feng K."/>
            <person name="Yates T."/>
            <person name="Jawdy S."/>
            <person name="Smart L.B."/>
            <person name="Muchero W."/>
        </authorList>
    </citation>
    <scope>NUCLEOTIDE SEQUENCE</scope>
    <source>
        <tissue evidence="4">Shoot tip</tissue>
    </source>
</reference>
<dbReference type="GO" id="GO:0005886">
    <property type="term" value="C:plasma membrane"/>
    <property type="evidence" value="ECO:0007669"/>
    <property type="project" value="TreeGrafter"/>
</dbReference>
<evidence type="ECO:0000256" key="2">
    <source>
        <dbReference type="ARBA" id="ARBA00022729"/>
    </source>
</evidence>
<evidence type="ECO:0000256" key="1">
    <source>
        <dbReference type="ARBA" id="ARBA00005507"/>
    </source>
</evidence>
<comment type="caution">
    <text evidence="4">The sequence shown here is derived from an EMBL/GenBank/DDBJ whole genome shotgun (WGS) entry which is preliminary data.</text>
</comment>
<dbReference type="PANTHER" id="PTHR31673">
    <property type="entry name" value="PROTEIN COBRA"/>
    <property type="match status" value="1"/>
</dbReference>
<dbReference type="EMBL" id="JAPFFL010000008">
    <property type="protein sequence ID" value="KAJ6707973.1"/>
    <property type="molecule type" value="Genomic_DNA"/>
</dbReference>
<dbReference type="PANTHER" id="PTHR31673:SF41">
    <property type="entry name" value="COBRA-LIKE PROTEIN"/>
    <property type="match status" value="1"/>
</dbReference>
<dbReference type="GO" id="GO:0052324">
    <property type="term" value="P:plant-type cell wall cellulose biosynthetic process"/>
    <property type="evidence" value="ECO:0007669"/>
    <property type="project" value="TreeGrafter"/>
</dbReference>
<dbReference type="GO" id="GO:0010215">
    <property type="term" value="P:cellulose microfibril organization"/>
    <property type="evidence" value="ECO:0007669"/>
    <property type="project" value="InterPro"/>
</dbReference>